<feature type="compositionally biased region" description="Low complexity" evidence="1">
    <location>
        <begin position="41"/>
        <end position="70"/>
    </location>
</feature>
<dbReference type="Proteomes" id="UP000244336">
    <property type="component" value="Chromosome 3"/>
</dbReference>
<feature type="compositionally biased region" description="Low complexity" evidence="1">
    <location>
        <begin position="79"/>
        <end position="94"/>
    </location>
</feature>
<accession>A0A2T7EIR5</accession>
<gene>
    <name evidence="2" type="ORF">GQ55_3G457900</name>
</gene>
<keyword evidence="3" id="KW-1185">Reference proteome</keyword>
<sequence length="158" mass="16826">MVICLISPLWPLPPRLGFRPPPLAGAQGARKESHPSRVIQRRAAAPRLLRPTTRTRCQRAPLHAPRPARASGGHEPLRSGSPPSNCSVSPPVSGIAPPPSSPLRFLPSPIPSYEMRWMGRGDAGPRCRASPVRAVALSGGVLRTAVAPMERKGNQGPI</sequence>
<evidence type="ECO:0000313" key="3">
    <source>
        <dbReference type="Proteomes" id="UP000244336"/>
    </source>
</evidence>
<dbReference type="Gramene" id="PUZ67723">
    <property type="protein sequence ID" value="PUZ67723"/>
    <property type="gene ID" value="GQ55_3G457900"/>
</dbReference>
<evidence type="ECO:0000313" key="2">
    <source>
        <dbReference type="EMBL" id="PUZ67723.1"/>
    </source>
</evidence>
<dbReference type="EMBL" id="CM009751">
    <property type="protein sequence ID" value="PUZ67723.1"/>
    <property type="molecule type" value="Genomic_DNA"/>
</dbReference>
<evidence type="ECO:0000256" key="1">
    <source>
        <dbReference type="SAM" id="MobiDB-lite"/>
    </source>
</evidence>
<organism evidence="2 3">
    <name type="scientific">Panicum hallii var. hallii</name>
    <dbReference type="NCBI Taxonomy" id="1504633"/>
    <lineage>
        <taxon>Eukaryota</taxon>
        <taxon>Viridiplantae</taxon>
        <taxon>Streptophyta</taxon>
        <taxon>Embryophyta</taxon>
        <taxon>Tracheophyta</taxon>
        <taxon>Spermatophyta</taxon>
        <taxon>Magnoliopsida</taxon>
        <taxon>Liliopsida</taxon>
        <taxon>Poales</taxon>
        <taxon>Poaceae</taxon>
        <taxon>PACMAD clade</taxon>
        <taxon>Panicoideae</taxon>
        <taxon>Panicodae</taxon>
        <taxon>Paniceae</taxon>
        <taxon>Panicinae</taxon>
        <taxon>Panicum</taxon>
        <taxon>Panicum sect. Panicum</taxon>
    </lineage>
</organism>
<dbReference type="AlphaFoldDB" id="A0A2T7EIR5"/>
<reference evidence="2 3" key="1">
    <citation type="submission" date="2018-04" db="EMBL/GenBank/DDBJ databases">
        <title>WGS assembly of Panicum hallii var. hallii HAL2.</title>
        <authorList>
            <person name="Lovell J."/>
            <person name="Jenkins J."/>
            <person name="Lowry D."/>
            <person name="Mamidi S."/>
            <person name="Sreedasyam A."/>
            <person name="Weng X."/>
            <person name="Barry K."/>
            <person name="Bonette J."/>
            <person name="Campitelli B."/>
            <person name="Daum C."/>
            <person name="Gordon S."/>
            <person name="Gould B."/>
            <person name="Lipzen A."/>
            <person name="MacQueen A."/>
            <person name="Palacio-Mejia J."/>
            <person name="Plott C."/>
            <person name="Shakirov E."/>
            <person name="Shu S."/>
            <person name="Yoshinaga Y."/>
            <person name="Zane M."/>
            <person name="Rokhsar D."/>
            <person name="Grimwood J."/>
            <person name="Schmutz J."/>
            <person name="Juenger T."/>
        </authorList>
    </citation>
    <scope>NUCLEOTIDE SEQUENCE [LARGE SCALE GENOMIC DNA]</scope>
    <source>
        <strain evidence="3">cv. HAL2</strain>
    </source>
</reference>
<feature type="region of interest" description="Disordered" evidence="1">
    <location>
        <begin position="21"/>
        <end position="105"/>
    </location>
</feature>
<protein>
    <submittedName>
        <fullName evidence="2">Uncharacterized protein</fullName>
    </submittedName>
</protein>
<proteinExistence type="predicted"/>
<name>A0A2T7EIR5_9POAL</name>